<proteinExistence type="predicted"/>
<reference evidence="2 3" key="1">
    <citation type="submission" date="2020-02" db="EMBL/GenBank/DDBJ databases">
        <title>Draft genome sequence of Haematococcus lacustris strain NIES-144.</title>
        <authorList>
            <person name="Morimoto D."/>
            <person name="Nakagawa S."/>
            <person name="Yoshida T."/>
            <person name="Sawayama S."/>
        </authorList>
    </citation>
    <scope>NUCLEOTIDE SEQUENCE [LARGE SCALE GENOMIC DNA]</scope>
    <source>
        <strain evidence="2 3">NIES-144</strain>
    </source>
</reference>
<protein>
    <recommendedName>
        <fullName evidence="4">PBP domain-containing protein</fullName>
    </recommendedName>
</protein>
<gene>
    <name evidence="2" type="ORF">HaLaN_25573</name>
</gene>
<dbReference type="AlphaFoldDB" id="A0A699ZWI6"/>
<evidence type="ECO:0000313" key="2">
    <source>
        <dbReference type="EMBL" id="GFH27277.1"/>
    </source>
</evidence>
<dbReference type="EMBL" id="BLLF01003417">
    <property type="protein sequence ID" value="GFH27277.1"/>
    <property type="molecule type" value="Genomic_DNA"/>
</dbReference>
<keyword evidence="1" id="KW-0732">Signal</keyword>
<feature type="chain" id="PRO_5025597660" description="PBP domain-containing protein" evidence="1">
    <location>
        <begin position="25"/>
        <end position="196"/>
    </location>
</feature>
<organism evidence="2 3">
    <name type="scientific">Haematococcus lacustris</name>
    <name type="common">Green alga</name>
    <name type="synonym">Haematococcus pluvialis</name>
    <dbReference type="NCBI Taxonomy" id="44745"/>
    <lineage>
        <taxon>Eukaryota</taxon>
        <taxon>Viridiplantae</taxon>
        <taxon>Chlorophyta</taxon>
        <taxon>core chlorophytes</taxon>
        <taxon>Chlorophyceae</taxon>
        <taxon>CS clade</taxon>
        <taxon>Chlamydomonadales</taxon>
        <taxon>Haematococcaceae</taxon>
        <taxon>Haematococcus</taxon>
    </lineage>
</organism>
<evidence type="ECO:0008006" key="4">
    <source>
        <dbReference type="Google" id="ProtNLM"/>
    </source>
</evidence>
<evidence type="ECO:0000313" key="3">
    <source>
        <dbReference type="Proteomes" id="UP000485058"/>
    </source>
</evidence>
<dbReference type="Proteomes" id="UP000485058">
    <property type="component" value="Unassembled WGS sequence"/>
</dbReference>
<feature type="non-terminal residue" evidence="2">
    <location>
        <position position="1"/>
    </location>
</feature>
<accession>A0A699ZWI6</accession>
<name>A0A699ZWI6_HAELA</name>
<evidence type="ECO:0000256" key="1">
    <source>
        <dbReference type="SAM" id="SignalP"/>
    </source>
</evidence>
<feature type="signal peptide" evidence="1">
    <location>
        <begin position="1"/>
        <end position="24"/>
    </location>
</feature>
<comment type="caution">
    <text evidence="2">The sequence shown here is derived from an EMBL/GenBank/DDBJ whole genome shotgun (WGS) entry which is preliminary data.</text>
</comment>
<keyword evidence="3" id="KW-1185">Reference proteome</keyword>
<sequence>MCADVTCWGARIVTLLLLVGSTTCTSSSGSPDASIANCTNVVVASNQCYSSTAAFIASVVSRETALPVGSGVDSELQGFLQNKTSELLNNCFPTAGAIKIRVPSGQGGLAPGKSATGVGLPLRLLVNNGWETFIQVPLQDYKAATGIDVVMHALPYNKVSTAILQQLKVNASDAVDSTTAPAYDAFIIPGSLVGDL</sequence>
<feature type="non-terminal residue" evidence="2">
    <location>
        <position position="196"/>
    </location>
</feature>